<reference evidence="1 2" key="1">
    <citation type="submission" date="2018-09" db="EMBL/GenBank/DDBJ databases">
        <title>Phylogeny of the Shewanellaceae, and recommendation for two new genera, Pseudoshewanella and Parashewanella.</title>
        <authorList>
            <person name="Wang G."/>
        </authorList>
    </citation>
    <scope>NUCLEOTIDE SEQUENCE [LARGE SCALE GENOMIC DNA]</scope>
    <source>
        <strain evidence="1 2">KCTC 22492</strain>
    </source>
</reference>
<organism evidence="1 2">
    <name type="scientific">Parashewanella spongiae</name>
    <dbReference type="NCBI Taxonomy" id="342950"/>
    <lineage>
        <taxon>Bacteria</taxon>
        <taxon>Pseudomonadati</taxon>
        <taxon>Pseudomonadota</taxon>
        <taxon>Gammaproteobacteria</taxon>
        <taxon>Alteromonadales</taxon>
        <taxon>Shewanellaceae</taxon>
        <taxon>Parashewanella</taxon>
    </lineage>
</organism>
<proteinExistence type="predicted"/>
<name>A0A3A6TL22_9GAMM</name>
<evidence type="ECO:0000313" key="2">
    <source>
        <dbReference type="Proteomes" id="UP000273022"/>
    </source>
</evidence>
<accession>A0A3A6TL22</accession>
<dbReference type="Proteomes" id="UP000273022">
    <property type="component" value="Unassembled WGS sequence"/>
</dbReference>
<comment type="caution">
    <text evidence="1">The sequence shown here is derived from an EMBL/GenBank/DDBJ whole genome shotgun (WGS) entry which is preliminary data.</text>
</comment>
<dbReference type="EMBL" id="QYYH01000089">
    <property type="protein sequence ID" value="RJY11075.1"/>
    <property type="molecule type" value="Genomic_DNA"/>
</dbReference>
<keyword evidence="2" id="KW-1185">Reference proteome</keyword>
<dbReference type="RefSeq" id="WP_121854183.1">
    <property type="nucleotide sequence ID" value="NZ_CP037952.1"/>
</dbReference>
<gene>
    <name evidence="1" type="ORF">D5R81_13590</name>
</gene>
<dbReference type="AlphaFoldDB" id="A0A3A6TL22"/>
<evidence type="ECO:0000313" key="1">
    <source>
        <dbReference type="EMBL" id="RJY11075.1"/>
    </source>
</evidence>
<protein>
    <submittedName>
        <fullName evidence="1">Uncharacterized protein</fullName>
    </submittedName>
</protein>
<sequence>MKITFGVLLITLLFSTVTQSKEVINANSASEKCDNNNAFVNELIALKKKNFELKNNDKKQKLSIFLLNCLASPKPQIRDGVAYSALSQ</sequence>